<evidence type="ECO:0000313" key="2">
    <source>
        <dbReference type="Proteomes" id="UP000759131"/>
    </source>
</evidence>
<sequence length="84" mass="9511">MLVLVVAIFAICCYNPFIYCWLNKTFRKGAKRVITTLMCNCVALEASNSENILRDNNAENTRQTVELNIINNSPENDNNNVISL</sequence>
<dbReference type="Gene3D" id="1.20.1070.10">
    <property type="entry name" value="Rhodopsin 7-helix transmembrane proteins"/>
    <property type="match status" value="1"/>
</dbReference>
<organism evidence="1">
    <name type="scientific">Medioppia subpectinata</name>
    <dbReference type="NCBI Taxonomy" id="1979941"/>
    <lineage>
        <taxon>Eukaryota</taxon>
        <taxon>Metazoa</taxon>
        <taxon>Ecdysozoa</taxon>
        <taxon>Arthropoda</taxon>
        <taxon>Chelicerata</taxon>
        <taxon>Arachnida</taxon>
        <taxon>Acari</taxon>
        <taxon>Acariformes</taxon>
        <taxon>Sarcoptiformes</taxon>
        <taxon>Oribatida</taxon>
        <taxon>Brachypylina</taxon>
        <taxon>Oppioidea</taxon>
        <taxon>Oppiidae</taxon>
        <taxon>Medioppia</taxon>
    </lineage>
</organism>
<dbReference type="EMBL" id="OC878063">
    <property type="protein sequence ID" value="CAD7640366.1"/>
    <property type="molecule type" value="Genomic_DNA"/>
</dbReference>
<dbReference type="Proteomes" id="UP000759131">
    <property type="component" value="Unassembled WGS sequence"/>
</dbReference>
<reference evidence="1" key="1">
    <citation type="submission" date="2020-11" db="EMBL/GenBank/DDBJ databases">
        <authorList>
            <person name="Tran Van P."/>
        </authorList>
    </citation>
    <scope>NUCLEOTIDE SEQUENCE</scope>
</reference>
<name>A0A7R9LES9_9ACAR</name>
<accession>A0A7R9LES9</accession>
<dbReference type="SUPFAM" id="SSF81321">
    <property type="entry name" value="Family A G protein-coupled receptor-like"/>
    <property type="match status" value="1"/>
</dbReference>
<dbReference type="EMBL" id="CAJPIZ010023488">
    <property type="protein sequence ID" value="CAG2118230.1"/>
    <property type="molecule type" value="Genomic_DNA"/>
</dbReference>
<proteinExistence type="predicted"/>
<dbReference type="AlphaFoldDB" id="A0A7R9LES9"/>
<dbReference type="OrthoDB" id="6530295at2759"/>
<evidence type="ECO:0000313" key="1">
    <source>
        <dbReference type="EMBL" id="CAD7640366.1"/>
    </source>
</evidence>
<protein>
    <submittedName>
        <fullName evidence="1">Uncharacterized protein</fullName>
    </submittedName>
</protein>
<keyword evidence="2" id="KW-1185">Reference proteome</keyword>
<gene>
    <name evidence="1" type="ORF">OSB1V03_LOCUS18182</name>
</gene>